<keyword evidence="4" id="KW-1185">Reference proteome</keyword>
<gene>
    <name evidence="3" type="ORF">QF030_002888</name>
</gene>
<feature type="compositionally biased region" description="Basic and acidic residues" evidence="1">
    <location>
        <begin position="393"/>
        <end position="404"/>
    </location>
</feature>
<feature type="chain" id="PRO_5045370661" evidence="2">
    <location>
        <begin position="45"/>
        <end position="2176"/>
    </location>
</feature>
<proteinExistence type="predicted"/>
<feature type="region of interest" description="Disordered" evidence="1">
    <location>
        <begin position="265"/>
        <end position="287"/>
    </location>
</feature>
<accession>A0ABU0NNN2</accession>
<dbReference type="InterPro" id="IPR022385">
    <property type="entry name" value="Rhs_assc_core"/>
</dbReference>
<reference evidence="3 4" key="1">
    <citation type="submission" date="2023-07" db="EMBL/GenBank/DDBJ databases">
        <title>Comparative genomics of wheat-associated soil bacteria to identify genetic determinants of phenazine resistance.</title>
        <authorList>
            <person name="Mouncey N."/>
        </authorList>
    </citation>
    <scope>NUCLEOTIDE SEQUENCE [LARGE SCALE GENOMIC DNA]</scope>
    <source>
        <strain evidence="3 4">B2I6</strain>
    </source>
</reference>
<dbReference type="NCBIfam" id="TIGR03696">
    <property type="entry name" value="Rhs_assc_core"/>
    <property type="match status" value="1"/>
</dbReference>
<evidence type="ECO:0000313" key="3">
    <source>
        <dbReference type="EMBL" id="MDQ0580710.1"/>
    </source>
</evidence>
<feature type="region of interest" description="Disordered" evidence="1">
    <location>
        <begin position="2130"/>
        <end position="2155"/>
    </location>
</feature>
<organism evidence="3 4">
    <name type="scientific">Streptomyces rishiriensis</name>
    <dbReference type="NCBI Taxonomy" id="68264"/>
    <lineage>
        <taxon>Bacteria</taxon>
        <taxon>Bacillati</taxon>
        <taxon>Actinomycetota</taxon>
        <taxon>Actinomycetes</taxon>
        <taxon>Kitasatosporales</taxon>
        <taxon>Streptomycetaceae</taxon>
        <taxon>Streptomyces</taxon>
    </lineage>
</organism>
<dbReference type="EMBL" id="JAUSWV010000002">
    <property type="protein sequence ID" value="MDQ0580710.1"/>
    <property type="molecule type" value="Genomic_DNA"/>
</dbReference>
<feature type="region of interest" description="Disordered" evidence="1">
    <location>
        <begin position="66"/>
        <end position="125"/>
    </location>
</feature>
<evidence type="ECO:0000256" key="1">
    <source>
        <dbReference type="SAM" id="MobiDB-lite"/>
    </source>
</evidence>
<comment type="caution">
    <text evidence="3">The sequence shown here is derived from an EMBL/GenBank/DDBJ whole genome shotgun (WGS) entry which is preliminary data.</text>
</comment>
<dbReference type="Gene3D" id="2.180.10.10">
    <property type="entry name" value="RHS repeat-associated core"/>
    <property type="match status" value="2"/>
</dbReference>
<name>A0ABU0NNN2_STRRH</name>
<evidence type="ECO:0000313" key="4">
    <source>
        <dbReference type="Proteomes" id="UP001230654"/>
    </source>
</evidence>
<dbReference type="InterPro" id="IPR050708">
    <property type="entry name" value="T6SS_VgrG/RHS"/>
</dbReference>
<feature type="compositionally biased region" description="Polar residues" evidence="1">
    <location>
        <begin position="273"/>
        <end position="282"/>
    </location>
</feature>
<keyword evidence="2" id="KW-0732">Signal</keyword>
<dbReference type="RefSeq" id="WP_307163044.1">
    <property type="nucleotide sequence ID" value="NZ_JAUSWV010000002.1"/>
</dbReference>
<feature type="compositionally biased region" description="Basic and acidic residues" evidence="1">
    <location>
        <begin position="66"/>
        <end position="96"/>
    </location>
</feature>
<feature type="region of interest" description="Disordered" evidence="1">
    <location>
        <begin position="1910"/>
        <end position="1943"/>
    </location>
</feature>
<dbReference type="Proteomes" id="UP001230654">
    <property type="component" value="Unassembled WGS sequence"/>
</dbReference>
<dbReference type="PANTHER" id="PTHR32305:SF17">
    <property type="entry name" value="TRNA NUCLEASE WAPA"/>
    <property type="match status" value="1"/>
</dbReference>
<feature type="region of interest" description="Disordered" evidence="1">
    <location>
        <begin position="391"/>
        <end position="418"/>
    </location>
</feature>
<sequence>MIFGRSTSHTRGGGAARHRFGRLLVQSLALALVAPLGAAQLAQAAETSGPGRPEVPKSRVSKVETVDGLGAKEARRRVAQEKKANKAQADRARTEQKAVWPGEGEAKLSLTGGRAGKAEPGGVPVTLEPPPGDKAAAAGTARVTVLDQTAARAAGVAGVLLTAAADTAGKAEVSVDYSGFSSALGGGWSQRLRLVQLPACALTTPEKSECRTQRPLASDNDLTHRSVSAQVGIAESADGASTQLMKAAGSAAPAATVLAVTATAAGSGESPKGTGNYSATPLSDSSSWESGGSSGAFTWSYDFTLPPAAAGPLPPLSLSYDSGSVDGRTATSNNQGTSVGEGFGLTESYIERTYGSCDEDGHEDISDLCWKYDNARLVLNGKSTRLVKDDDDGQWRLEGDDASKVTRSTGADNGDDNGEYWTVVTGDGTKYVFGQNKLDGADAQRTNSTATVPVFGDDSGEPGYSAGDAFGDRSLTQAWRWSLDYVEDLRGNAATYWYTKESNYYKKNKAETADAAYTRGGYLNRIEYGLRKGALFTDKADAKVTFGYAERCTASDCSSLTKDTADNWPDVPFDAICAKDDDECKAVGPAFFSRKRLTGIDTFSYNATSAAYDAVDSWDLVEQYLDGGDIGDSSDQVLTLKSLERTAKAGATSVALNPVSFTYQMRSNRVDGTDDILPLTRPRISTVVSETGAITTVTLSAAECVRSQVLGAAPDTNTRSCYPQFWHINGGEDASIDWFQKYRVLAVGVSDPTGGNEAVEHAYSYSGAAWHYGDDPFAPKDERTWSEWRGYAQVTAWTGATGVTRSRTVSLYLQGMDGDKKSDGTAKSVSVAPLSTPALGAAALTDSDPYAGQLREQVTYDGSTAVSATVNDPWSQETARQSVSGAGDHVARFVRPQKVHSYTYLTASQTWRERLTNTSYDSYGMPVTVDDSGQVGKASDETCTRTWYARNADIGLIGLTSRTRTVARSCATADASLALPATMNPAAPERGSVLSDVGTVYDTANATTWSATQKPTKGLATWTGRPTGYTTAADAAGDRLPSGWQTATTTTYDTLGRTLKVTDAVGNPTSTAYTPVDAGPLTKTVTTDAKTYNTVTFLDPRRAVPLRTYDVSLKKTEMAYDALGRLTDVWLPNRTSGSQAPNQKYAYHTDNAKPSWVSTSTLKKDGETYKTTYTLYDALLRPLQTQSPTPEGGRLLTDTRYDTRGLAYETYADIFDTTSTPNGTYTRAEYGEAPQQTETVFDGAGRATTSTLYTYGIKKWATTTGYTGDSAATTALEGGSAQRTITDVRGQVTETREYASTSPADAAYGGSAGASYTSTKTDFALDGKRLTLTGPDGAKWSYVYDLFGREGISTDPDKGVTLTEFDALGRPVRTADARGTAVVTDYDVLGRTIGTWKNSKTEANQLTGFVYDTLVKGQLTSSTRYVNGKAGAAYTQSITAYDSLNRPTGTQLELPDSDPFVKAGASATLAYETEYNVDGSKKLSREPAVGGLSSEIVEYGYDAVGDVTSVGGATGYLLDVDYSALAQPQQLTLGTGGTGNKSVYVGHTYEEGTGRLTNSHVTDQTHGYMLQDLTYTYDQTGNVTAISDPTLLGGTGSADTQCFTYDGHQRLTEAWTPASQKCADTRSASSLSGPAPYWSSYSYNAAGQRTGETVHKSTGDTKTTYCYPTTLTAQPHTLTGTTTKTDCATPERSYDYDKSGNTWHRPGASGTQTLEWSPDGKLSRLTEGGVATDYLYTTDGTLLIRSTQNGERILYTGATELHLRANGTTWAQRYYGAEELTVAVRSNQSGTNKLTYLTGDQHRTSTLALNPDAGQTFTKRYTTPFGADRGTTLNGPWPDDKGFLGKTRDATSGLTHIGAREYDASIGQFISVDPLLETGELQSLNGYTYAVQNPLTHSDPTGLGLACGGNGDDTPCPTRPDGTPGNGRPNEAVDYSKPQTPHPCNSNCGTASGDTWTRQDELGRRAAAAYREQLVLNPEVILNPNATQLTAMWFMGATPSAYYFDANDKMTQAVQDHIWMQVVRTFLSHRTHTKIGQTIKGLDYKTKYGAAMNDLPLKGMMAGEVSDALMQLAGDNDRDTAAGATRAVLGSFNMKATVTGYNRLNRRGTVQFEITQKMTVESLTRGVSKEGYESGAKDPMASGISNTARAAFPGGQKPLSMTFRWTETVPMAAPGR</sequence>
<dbReference type="PANTHER" id="PTHR32305">
    <property type="match status" value="1"/>
</dbReference>
<evidence type="ECO:0000256" key="2">
    <source>
        <dbReference type="SAM" id="SignalP"/>
    </source>
</evidence>
<protein>
    <submittedName>
        <fullName evidence="3">RHS repeat-associated protein</fullName>
    </submittedName>
</protein>
<feature type="signal peptide" evidence="2">
    <location>
        <begin position="1"/>
        <end position="44"/>
    </location>
</feature>